<dbReference type="InterPro" id="IPR038987">
    <property type="entry name" value="MoeA-like"/>
</dbReference>
<dbReference type="Gene3D" id="2.170.190.11">
    <property type="entry name" value="Molybdopterin biosynthesis moea protein, domain 3"/>
    <property type="match status" value="1"/>
</dbReference>
<evidence type="ECO:0000256" key="11">
    <source>
        <dbReference type="RuleBase" id="RU365090"/>
    </source>
</evidence>
<comment type="function">
    <text evidence="2 11">Catalyzes the insertion of molybdate into adenylated molybdopterin with the concomitant release of AMP.</text>
</comment>
<keyword evidence="8 11" id="KW-0460">Magnesium</keyword>
<protein>
    <recommendedName>
        <fullName evidence="11">Molybdopterin molybdenumtransferase</fullName>
        <ecNumber evidence="11">2.10.1.1</ecNumber>
    </recommendedName>
</protein>
<dbReference type="SUPFAM" id="SSF53218">
    <property type="entry name" value="Molybdenum cofactor biosynthesis proteins"/>
    <property type="match status" value="1"/>
</dbReference>
<proteinExistence type="inferred from homology"/>
<dbReference type="Gene3D" id="3.40.980.10">
    <property type="entry name" value="MoaB/Mog-like domain"/>
    <property type="match status" value="1"/>
</dbReference>
<evidence type="ECO:0000256" key="1">
    <source>
        <dbReference type="ARBA" id="ARBA00001946"/>
    </source>
</evidence>
<sequence length="410" mass="43748">MKTMVTPAEALHLILQRVVPLAGEVVAHQQALGRTLAHDVISSLQLPPFDNSAMDGYALRAEDIRNSTHATPTNLQLIETIGAGDVPEREVSGGTCSKIMTGALLPRGADAVVMREDTRDSTKNVEVFVPAQWGENVRRAGSDVERGEVVLRAGSTVGAAQWAMLASLGMAQVEVFRRPRVGIISTGAELVAVDSPLSGGQIRDSNSYALRAMALQCGCEIATVRGCGDTLEEFETALREVAAHCDVVITSGGVSAGDFDPVRDVLREKAEVLFWKIAMKPGKPVMFAEFEGKLVFGLPGNPVSVMVAFEEFARPALLQMGGRRALGRMIVRARISNDLSSSAGKVEYVRAAVRLENGEWHAEFAANQGSGRLSTLTNANALLVVEAEQTLVKAGDTLAAKLIDCPETET</sequence>
<dbReference type="CDD" id="cd00887">
    <property type="entry name" value="MoeA"/>
    <property type="match status" value="1"/>
</dbReference>
<feature type="domain" description="MoaB/Mog" evidence="12">
    <location>
        <begin position="182"/>
        <end position="319"/>
    </location>
</feature>
<evidence type="ECO:0000256" key="8">
    <source>
        <dbReference type="ARBA" id="ARBA00022842"/>
    </source>
</evidence>
<evidence type="ECO:0000256" key="9">
    <source>
        <dbReference type="ARBA" id="ARBA00023150"/>
    </source>
</evidence>
<name>A0A2S8SVU1_9BACT</name>
<evidence type="ECO:0000256" key="6">
    <source>
        <dbReference type="ARBA" id="ARBA00022679"/>
    </source>
</evidence>
<dbReference type="Gene3D" id="3.90.105.10">
    <property type="entry name" value="Molybdopterin biosynthesis moea protein, domain 2"/>
    <property type="match status" value="1"/>
</dbReference>
<evidence type="ECO:0000256" key="4">
    <source>
        <dbReference type="ARBA" id="ARBA00010763"/>
    </source>
</evidence>
<keyword evidence="14" id="KW-1185">Reference proteome</keyword>
<dbReference type="FunFam" id="3.40.980.10:FF:000004">
    <property type="entry name" value="Molybdopterin molybdenumtransferase"/>
    <property type="match status" value="1"/>
</dbReference>
<dbReference type="GO" id="GO:0046872">
    <property type="term" value="F:metal ion binding"/>
    <property type="evidence" value="ECO:0007669"/>
    <property type="project" value="UniProtKB-UniRule"/>
</dbReference>
<comment type="similarity">
    <text evidence="4 11">Belongs to the MoeA family.</text>
</comment>
<dbReference type="EMBL" id="NIGF01000003">
    <property type="protein sequence ID" value="PQV64903.1"/>
    <property type="molecule type" value="Genomic_DNA"/>
</dbReference>
<comment type="catalytic activity">
    <reaction evidence="10">
        <text>adenylyl-molybdopterin + molybdate = Mo-molybdopterin + AMP + H(+)</text>
        <dbReference type="Rhea" id="RHEA:35047"/>
        <dbReference type="ChEBI" id="CHEBI:15378"/>
        <dbReference type="ChEBI" id="CHEBI:36264"/>
        <dbReference type="ChEBI" id="CHEBI:62727"/>
        <dbReference type="ChEBI" id="CHEBI:71302"/>
        <dbReference type="ChEBI" id="CHEBI:456215"/>
        <dbReference type="EC" id="2.10.1.1"/>
    </reaction>
</comment>
<dbReference type="Pfam" id="PF03453">
    <property type="entry name" value="MoeA_N"/>
    <property type="match status" value="1"/>
</dbReference>
<dbReference type="NCBIfam" id="NF045515">
    <property type="entry name" value="Glp_gephyrin"/>
    <property type="match status" value="1"/>
</dbReference>
<evidence type="ECO:0000313" key="14">
    <source>
        <dbReference type="Proteomes" id="UP000237684"/>
    </source>
</evidence>
<comment type="cofactor">
    <cofactor evidence="1 11">
        <name>Mg(2+)</name>
        <dbReference type="ChEBI" id="CHEBI:18420"/>
    </cofactor>
</comment>
<dbReference type="Pfam" id="PF03454">
    <property type="entry name" value="MoeA_C"/>
    <property type="match status" value="1"/>
</dbReference>
<evidence type="ECO:0000259" key="12">
    <source>
        <dbReference type="SMART" id="SM00852"/>
    </source>
</evidence>
<dbReference type="UniPathway" id="UPA00344"/>
<dbReference type="Proteomes" id="UP000237684">
    <property type="component" value="Unassembled WGS sequence"/>
</dbReference>
<keyword evidence="7 11" id="KW-0479">Metal-binding</keyword>
<dbReference type="SMART" id="SM00852">
    <property type="entry name" value="MoCF_biosynth"/>
    <property type="match status" value="1"/>
</dbReference>
<dbReference type="InterPro" id="IPR005110">
    <property type="entry name" value="MoeA_linker/N"/>
</dbReference>
<dbReference type="NCBIfam" id="TIGR00177">
    <property type="entry name" value="molyb_syn"/>
    <property type="match status" value="1"/>
</dbReference>
<reference evidence="13 14" key="1">
    <citation type="journal article" date="2018" name="Syst. Appl. Microbiol.">
        <title>Abditibacterium utsteinense sp. nov., the first cultivated member of candidate phylum FBP, isolated from ice-free Antarctic soil samples.</title>
        <authorList>
            <person name="Tahon G."/>
            <person name="Tytgat B."/>
            <person name="Lebbe L."/>
            <person name="Carlier A."/>
            <person name="Willems A."/>
        </authorList>
    </citation>
    <scope>NUCLEOTIDE SEQUENCE [LARGE SCALE GENOMIC DNA]</scope>
    <source>
        <strain evidence="13 14">LMG 29911</strain>
    </source>
</reference>
<dbReference type="GO" id="GO:0061599">
    <property type="term" value="F:molybdopterin molybdotransferase activity"/>
    <property type="evidence" value="ECO:0007669"/>
    <property type="project" value="UniProtKB-UniRule"/>
</dbReference>
<dbReference type="PROSITE" id="PS01079">
    <property type="entry name" value="MOCF_BIOSYNTHESIS_2"/>
    <property type="match status" value="1"/>
</dbReference>
<dbReference type="InterPro" id="IPR001453">
    <property type="entry name" value="MoaB/Mog_dom"/>
</dbReference>
<dbReference type="Gene3D" id="2.40.340.10">
    <property type="entry name" value="MoeA, C-terminal, domain IV"/>
    <property type="match status" value="1"/>
</dbReference>
<gene>
    <name evidence="13" type="ORF">B1R32_103170</name>
</gene>
<dbReference type="AlphaFoldDB" id="A0A2S8SVU1"/>
<accession>A0A2S8SVU1</accession>
<evidence type="ECO:0000256" key="3">
    <source>
        <dbReference type="ARBA" id="ARBA00005046"/>
    </source>
</evidence>
<dbReference type="InterPro" id="IPR036688">
    <property type="entry name" value="MoeA_C_domain_IV_sf"/>
</dbReference>
<evidence type="ECO:0000256" key="2">
    <source>
        <dbReference type="ARBA" id="ARBA00002901"/>
    </source>
</evidence>
<dbReference type="Pfam" id="PF00994">
    <property type="entry name" value="MoCF_biosynth"/>
    <property type="match status" value="1"/>
</dbReference>
<dbReference type="InterPro" id="IPR036135">
    <property type="entry name" value="MoeA_linker/N_sf"/>
</dbReference>
<dbReference type="InterPro" id="IPR005111">
    <property type="entry name" value="MoeA_C_domain_IV"/>
</dbReference>
<dbReference type="FunCoup" id="A0A2S8SVU1">
    <property type="interactions" value="386"/>
</dbReference>
<dbReference type="GO" id="GO:0005829">
    <property type="term" value="C:cytosol"/>
    <property type="evidence" value="ECO:0007669"/>
    <property type="project" value="TreeGrafter"/>
</dbReference>
<organism evidence="13 14">
    <name type="scientific">Abditibacterium utsteinense</name>
    <dbReference type="NCBI Taxonomy" id="1960156"/>
    <lineage>
        <taxon>Bacteria</taxon>
        <taxon>Pseudomonadati</taxon>
        <taxon>Abditibacteriota</taxon>
        <taxon>Abditibacteriia</taxon>
        <taxon>Abditibacteriales</taxon>
        <taxon>Abditibacteriaceae</taxon>
        <taxon>Abditibacterium</taxon>
    </lineage>
</organism>
<dbReference type="InParanoid" id="A0A2S8SVU1"/>
<comment type="pathway">
    <text evidence="3 11">Cofactor biosynthesis; molybdopterin biosynthesis.</text>
</comment>
<evidence type="ECO:0000256" key="5">
    <source>
        <dbReference type="ARBA" id="ARBA00022505"/>
    </source>
</evidence>
<evidence type="ECO:0000256" key="10">
    <source>
        <dbReference type="ARBA" id="ARBA00047317"/>
    </source>
</evidence>
<dbReference type="EC" id="2.10.1.1" evidence="11"/>
<dbReference type="InterPro" id="IPR036425">
    <property type="entry name" value="MoaB/Mog-like_dom_sf"/>
</dbReference>
<keyword evidence="6 11" id="KW-0808">Transferase</keyword>
<evidence type="ECO:0000313" key="13">
    <source>
        <dbReference type="EMBL" id="PQV64903.1"/>
    </source>
</evidence>
<dbReference type="InterPro" id="IPR008284">
    <property type="entry name" value="MoCF_biosynth_CS"/>
</dbReference>
<dbReference type="PANTHER" id="PTHR10192">
    <property type="entry name" value="MOLYBDOPTERIN BIOSYNTHESIS PROTEIN"/>
    <property type="match status" value="1"/>
</dbReference>
<keyword evidence="5 11" id="KW-0500">Molybdenum</keyword>
<comment type="caution">
    <text evidence="13">The sequence shown here is derived from an EMBL/GenBank/DDBJ whole genome shotgun (WGS) entry which is preliminary data.</text>
</comment>
<dbReference type="PANTHER" id="PTHR10192:SF5">
    <property type="entry name" value="GEPHYRIN"/>
    <property type="match status" value="1"/>
</dbReference>
<dbReference type="FunFam" id="2.170.190.11:FF:000001">
    <property type="entry name" value="Molybdopterin molybdenumtransferase"/>
    <property type="match status" value="1"/>
</dbReference>
<dbReference type="SUPFAM" id="SSF63882">
    <property type="entry name" value="MoeA N-terminal region -like"/>
    <property type="match status" value="1"/>
</dbReference>
<dbReference type="GO" id="GO:0006777">
    <property type="term" value="P:Mo-molybdopterin cofactor biosynthetic process"/>
    <property type="evidence" value="ECO:0007669"/>
    <property type="project" value="UniProtKB-UniRule"/>
</dbReference>
<evidence type="ECO:0000256" key="7">
    <source>
        <dbReference type="ARBA" id="ARBA00022723"/>
    </source>
</evidence>
<keyword evidence="9 11" id="KW-0501">Molybdenum cofactor biosynthesis</keyword>
<dbReference type="SUPFAM" id="SSF63867">
    <property type="entry name" value="MoeA C-terminal domain-like"/>
    <property type="match status" value="1"/>
</dbReference>